<dbReference type="PROSITE" id="PS51462">
    <property type="entry name" value="NUDIX"/>
    <property type="match status" value="1"/>
</dbReference>
<dbReference type="InterPro" id="IPR000086">
    <property type="entry name" value="NUDIX_hydrolase_dom"/>
</dbReference>
<dbReference type="PANTHER" id="PTHR43736:SF4">
    <property type="entry name" value="SLR1690 PROTEIN"/>
    <property type="match status" value="1"/>
</dbReference>
<dbReference type="SUPFAM" id="SSF55811">
    <property type="entry name" value="Nudix"/>
    <property type="match status" value="1"/>
</dbReference>
<evidence type="ECO:0000259" key="2">
    <source>
        <dbReference type="PROSITE" id="PS51462"/>
    </source>
</evidence>
<dbReference type="GO" id="GO:0016787">
    <property type="term" value="F:hydrolase activity"/>
    <property type="evidence" value="ECO:0007669"/>
    <property type="project" value="UniProtKB-KW"/>
</dbReference>
<dbReference type="InterPro" id="IPR036388">
    <property type="entry name" value="WH-like_DNA-bd_sf"/>
</dbReference>
<dbReference type="Pfam" id="PF00293">
    <property type="entry name" value="NUDIX"/>
    <property type="match status" value="1"/>
</dbReference>
<organism evidence="3 4">
    <name type="scientific">Bifidobacterium minimum</name>
    <dbReference type="NCBI Taxonomy" id="1693"/>
    <lineage>
        <taxon>Bacteria</taxon>
        <taxon>Bacillati</taxon>
        <taxon>Actinomycetota</taxon>
        <taxon>Actinomycetes</taxon>
        <taxon>Bifidobacteriales</taxon>
        <taxon>Bifidobacteriaceae</taxon>
        <taxon>Bifidobacterium</taxon>
    </lineage>
</organism>
<proteinExistence type="predicted"/>
<evidence type="ECO:0000256" key="1">
    <source>
        <dbReference type="SAM" id="MobiDB-lite"/>
    </source>
</evidence>
<keyword evidence="4" id="KW-1185">Reference proteome</keyword>
<dbReference type="SUPFAM" id="SSF46785">
    <property type="entry name" value="Winged helix' DNA-binding domain"/>
    <property type="match status" value="1"/>
</dbReference>
<dbReference type="EMBL" id="JGZD01000014">
    <property type="protein sequence ID" value="KFI71339.1"/>
    <property type="molecule type" value="Genomic_DNA"/>
</dbReference>
<dbReference type="Gene3D" id="1.10.10.10">
    <property type="entry name" value="Winged helix-like DNA-binding domain superfamily/Winged helix DNA-binding domain"/>
    <property type="match status" value="1"/>
</dbReference>
<accession>A0A087BJY9</accession>
<dbReference type="STRING" id="1693.BMIN_1543"/>
<reference evidence="3 4" key="1">
    <citation type="submission" date="2014-03" db="EMBL/GenBank/DDBJ databases">
        <title>Genomics of Bifidobacteria.</title>
        <authorList>
            <person name="Ventura M."/>
            <person name="Milani C."/>
            <person name="Lugli G.A."/>
        </authorList>
    </citation>
    <scope>NUCLEOTIDE SEQUENCE [LARGE SCALE GENOMIC DNA]</scope>
    <source>
        <strain evidence="3 4">LMG 11592</strain>
    </source>
</reference>
<dbReference type="InterPro" id="IPR036390">
    <property type="entry name" value="WH_DNA-bd_sf"/>
</dbReference>
<dbReference type="PANTHER" id="PTHR43736">
    <property type="entry name" value="ADP-RIBOSE PYROPHOSPHATASE"/>
    <property type="match status" value="1"/>
</dbReference>
<dbReference type="AlphaFoldDB" id="A0A087BJY9"/>
<dbReference type="eggNOG" id="COG1051">
    <property type="taxonomic scope" value="Bacteria"/>
</dbReference>
<dbReference type="InterPro" id="IPR015797">
    <property type="entry name" value="NUDIX_hydrolase-like_dom_sf"/>
</dbReference>
<evidence type="ECO:0000313" key="4">
    <source>
        <dbReference type="Proteomes" id="UP000029014"/>
    </source>
</evidence>
<dbReference type="Gene3D" id="3.90.79.10">
    <property type="entry name" value="Nucleoside Triphosphate Pyrophosphohydrolase"/>
    <property type="match status" value="1"/>
</dbReference>
<gene>
    <name evidence="3" type="ORF">BMIN_1543</name>
</gene>
<evidence type="ECO:0000313" key="3">
    <source>
        <dbReference type="EMBL" id="KFI71339.1"/>
    </source>
</evidence>
<comment type="caution">
    <text evidence="3">The sequence shown here is derived from an EMBL/GenBank/DDBJ whole genome shotgun (WGS) entry which is preliminary data.</text>
</comment>
<dbReference type="CDD" id="cd18873">
    <property type="entry name" value="NUDIX_NadM_like"/>
    <property type="match status" value="1"/>
</dbReference>
<sequence length="231" mass="25661">MGVSVVILALDGTNRADARPTLRIPLVRRIRQPFLGDWALPGSRLRQGISLEAAASDALLSTTGLDARYLEQLYTFGDPGRSSSGLPMVSIAYWALIDADEAQGVHEARNVQWFPLNALPSIAFDHRRIIDYALDRIRTKIGYTDIAARLVGETFTLSQLRRVYEAILDRTLDPPNFRRSILASGMIKPTGEVLARGRHRPAALYRYAAPGAPLSSPSKRHDGRRHDERHA</sequence>
<name>A0A087BJY9_9BIFI</name>
<feature type="region of interest" description="Disordered" evidence="1">
    <location>
        <begin position="209"/>
        <end position="231"/>
    </location>
</feature>
<feature type="domain" description="Nudix hydrolase" evidence="2">
    <location>
        <begin position="1"/>
        <end position="138"/>
    </location>
</feature>
<dbReference type="Pfam" id="PF21906">
    <property type="entry name" value="WHD_NrtR"/>
    <property type="match status" value="1"/>
</dbReference>
<dbReference type="Proteomes" id="UP000029014">
    <property type="component" value="Unassembled WGS sequence"/>
</dbReference>
<protein>
    <submittedName>
        <fullName evidence="3">Phosphohydrolase</fullName>
    </submittedName>
</protein>
<keyword evidence="3" id="KW-0378">Hydrolase</keyword>
<dbReference type="InterPro" id="IPR054105">
    <property type="entry name" value="WHD_NrtR"/>
</dbReference>